<dbReference type="CDD" id="cd06588">
    <property type="entry name" value="PhnB_like"/>
    <property type="match status" value="1"/>
</dbReference>
<protein>
    <submittedName>
        <fullName evidence="2">VOC family protein</fullName>
    </submittedName>
</protein>
<evidence type="ECO:0000313" key="2">
    <source>
        <dbReference type="EMBL" id="GAA0764465.1"/>
    </source>
</evidence>
<sequence>MPHPIAYLAFPGQCAEAMQFYAGVLQGSLKLLRNADLPADQRMPGFTADAVMHAALTLPGGGDLYAGDVPPGMPYEGVKGVSLTLNFDTVAEAQRTFEALAEGGRTTMALQPQFWARINGMLVDRFGVAWIVNGELNPM</sequence>
<dbReference type="PANTHER" id="PTHR33990:SF1">
    <property type="entry name" value="PROTEIN YJDN"/>
    <property type="match status" value="1"/>
</dbReference>
<evidence type="ECO:0000259" key="1">
    <source>
        <dbReference type="Pfam" id="PF06983"/>
    </source>
</evidence>
<dbReference type="SUPFAM" id="SSF54593">
    <property type="entry name" value="Glyoxalase/Bleomycin resistance protein/Dihydroxybiphenyl dioxygenase"/>
    <property type="match status" value="1"/>
</dbReference>
<dbReference type="Gene3D" id="3.10.180.10">
    <property type="entry name" value="2,3-Dihydroxybiphenyl 1,2-Dioxygenase, domain 1"/>
    <property type="match status" value="1"/>
</dbReference>
<dbReference type="InterPro" id="IPR029068">
    <property type="entry name" value="Glyas_Bleomycin-R_OHBP_Dase"/>
</dbReference>
<dbReference type="Pfam" id="PF06983">
    <property type="entry name" value="3-dmu-9_3-mt"/>
    <property type="match status" value="1"/>
</dbReference>
<proteinExistence type="predicted"/>
<dbReference type="InterPro" id="IPR028973">
    <property type="entry name" value="PhnB-like"/>
</dbReference>
<keyword evidence="3" id="KW-1185">Reference proteome</keyword>
<dbReference type="EMBL" id="BAAAEW010000042">
    <property type="protein sequence ID" value="GAA0764465.1"/>
    <property type="molecule type" value="Genomic_DNA"/>
</dbReference>
<organism evidence="2 3">
    <name type="scientific">Ideonella azotifigens</name>
    <dbReference type="NCBI Taxonomy" id="513160"/>
    <lineage>
        <taxon>Bacteria</taxon>
        <taxon>Pseudomonadati</taxon>
        <taxon>Pseudomonadota</taxon>
        <taxon>Betaproteobacteria</taxon>
        <taxon>Burkholderiales</taxon>
        <taxon>Sphaerotilaceae</taxon>
        <taxon>Ideonella</taxon>
    </lineage>
</organism>
<comment type="caution">
    <text evidence="2">The sequence shown here is derived from an EMBL/GenBank/DDBJ whole genome shotgun (WGS) entry which is preliminary data.</text>
</comment>
<accession>A0ABN1KEQ4</accession>
<name>A0ABN1KEQ4_9BURK</name>
<gene>
    <name evidence="2" type="ORF">GCM10009107_50590</name>
</gene>
<feature type="domain" description="PhnB-like" evidence="1">
    <location>
        <begin position="6"/>
        <end position="132"/>
    </location>
</feature>
<dbReference type="RefSeq" id="WP_141287523.1">
    <property type="nucleotide sequence ID" value="NZ_BAAAEW010000042.1"/>
</dbReference>
<reference evidence="2 3" key="1">
    <citation type="journal article" date="2019" name="Int. J. Syst. Evol. Microbiol.">
        <title>The Global Catalogue of Microorganisms (GCM) 10K type strain sequencing project: providing services to taxonomists for standard genome sequencing and annotation.</title>
        <authorList>
            <consortium name="The Broad Institute Genomics Platform"/>
            <consortium name="The Broad Institute Genome Sequencing Center for Infectious Disease"/>
            <person name="Wu L."/>
            <person name="Ma J."/>
        </authorList>
    </citation>
    <scope>NUCLEOTIDE SEQUENCE [LARGE SCALE GENOMIC DNA]</scope>
    <source>
        <strain evidence="2 3">JCM 15503</strain>
    </source>
</reference>
<dbReference type="PANTHER" id="PTHR33990">
    <property type="entry name" value="PROTEIN YJDN-RELATED"/>
    <property type="match status" value="1"/>
</dbReference>
<dbReference type="Proteomes" id="UP001500279">
    <property type="component" value="Unassembled WGS sequence"/>
</dbReference>
<evidence type="ECO:0000313" key="3">
    <source>
        <dbReference type="Proteomes" id="UP001500279"/>
    </source>
</evidence>